<keyword evidence="4 8" id="KW-0812">Transmembrane</keyword>
<dbReference type="InterPro" id="IPR005829">
    <property type="entry name" value="Sugar_transporter_CS"/>
</dbReference>
<feature type="transmembrane region" description="Helical" evidence="8">
    <location>
        <begin position="485"/>
        <end position="502"/>
    </location>
</feature>
<feature type="transmembrane region" description="Helical" evidence="8">
    <location>
        <begin position="170"/>
        <end position="189"/>
    </location>
</feature>
<gene>
    <name evidence="10" type="ORF">SEMRO_1345_G264800.1</name>
</gene>
<dbReference type="PROSITE" id="PS00216">
    <property type="entry name" value="SUGAR_TRANSPORT_1"/>
    <property type="match status" value="1"/>
</dbReference>
<evidence type="ECO:0000256" key="7">
    <source>
        <dbReference type="SAM" id="MobiDB-lite"/>
    </source>
</evidence>
<dbReference type="SUPFAM" id="SSF103473">
    <property type="entry name" value="MFS general substrate transporter"/>
    <property type="match status" value="1"/>
</dbReference>
<dbReference type="EMBL" id="CAICTM010001343">
    <property type="protein sequence ID" value="CAB9522824.1"/>
    <property type="molecule type" value="Genomic_DNA"/>
</dbReference>
<evidence type="ECO:0000256" key="1">
    <source>
        <dbReference type="ARBA" id="ARBA00004651"/>
    </source>
</evidence>
<evidence type="ECO:0000259" key="9">
    <source>
        <dbReference type="PROSITE" id="PS50850"/>
    </source>
</evidence>
<evidence type="ECO:0000256" key="5">
    <source>
        <dbReference type="ARBA" id="ARBA00022989"/>
    </source>
</evidence>
<dbReference type="Proteomes" id="UP001153069">
    <property type="component" value="Unassembled WGS sequence"/>
</dbReference>
<feature type="compositionally biased region" description="Low complexity" evidence="7">
    <location>
        <begin position="28"/>
        <end position="40"/>
    </location>
</feature>
<feature type="transmembrane region" description="Helical" evidence="8">
    <location>
        <begin position="140"/>
        <end position="158"/>
    </location>
</feature>
<dbReference type="PROSITE" id="PS50850">
    <property type="entry name" value="MFS"/>
    <property type="match status" value="1"/>
</dbReference>
<dbReference type="InterPro" id="IPR020846">
    <property type="entry name" value="MFS_dom"/>
</dbReference>
<comment type="caution">
    <text evidence="10">The sequence shown here is derived from an EMBL/GenBank/DDBJ whole genome shotgun (WGS) entry which is preliminary data.</text>
</comment>
<feature type="transmembrane region" description="Helical" evidence="8">
    <location>
        <begin position="514"/>
        <end position="534"/>
    </location>
</feature>
<dbReference type="Pfam" id="PF07690">
    <property type="entry name" value="MFS_1"/>
    <property type="match status" value="2"/>
</dbReference>
<feature type="transmembrane region" description="Helical" evidence="8">
    <location>
        <begin position="445"/>
        <end position="464"/>
    </location>
</feature>
<keyword evidence="11" id="KW-1185">Reference proteome</keyword>
<feature type="region of interest" description="Disordered" evidence="7">
    <location>
        <begin position="1"/>
        <end position="49"/>
    </location>
</feature>
<feature type="transmembrane region" description="Helical" evidence="8">
    <location>
        <begin position="228"/>
        <end position="251"/>
    </location>
</feature>
<name>A0A9N8EPK9_9STRA</name>
<dbReference type="InterPro" id="IPR011701">
    <property type="entry name" value="MFS"/>
</dbReference>
<evidence type="ECO:0000256" key="8">
    <source>
        <dbReference type="SAM" id="Phobius"/>
    </source>
</evidence>
<evidence type="ECO:0000313" key="11">
    <source>
        <dbReference type="Proteomes" id="UP001153069"/>
    </source>
</evidence>
<organism evidence="10 11">
    <name type="scientific">Seminavis robusta</name>
    <dbReference type="NCBI Taxonomy" id="568900"/>
    <lineage>
        <taxon>Eukaryota</taxon>
        <taxon>Sar</taxon>
        <taxon>Stramenopiles</taxon>
        <taxon>Ochrophyta</taxon>
        <taxon>Bacillariophyta</taxon>
        <taxon>Bacillariophyceae</taxon>
        <taxon>Bacillariophycidae</taxon>
        <taxon>Naviculales</taxon>
        <taxon>Naviculaceae</taxon>
        <taxon>Seminavis</taxon>
    </lineage>
</organism>
<evidence type="ECO:0000313" key="10">
    <source>
        <dbReference type="EMBL" id="CAB9522824.1"/>
    </source>
</evidence>
<evidence type="ECO:0000256" key="3">
    <source>
        <dbReference type="ARBA" id="ARBA00022475"/>
    </source>
</evidence>
<feature type="transmembrane region" description="Helical" evidence="8">
    <location>
        <begin position="108"/>
        <end position="128"/>
    </location>
</feature>
<feature type="transmembrane region" description="Helical" evidence="8">
    <location>
        <begin position="201"/>
        <end position="222"/>
    </location>
</feature>
<sequence>MDFSGEFHGCNSRTSTLEHKPTPGFDASTSSSTSSSSVFKSNEKSSRNWSDRGCLVDRARDISIRVCQLSVFCDYATSTILRPNFPFLALPGAHEESFPSTEPFGFSAATYFLPFTFLLGAAICSPVMGPLSDPVGRKPCIVFSLVVTALGAVVKYLVRQSFWGFCVANFAHGLIGGGTAPVSLAYASDVSISRHQKDAEIAFMTALSMIGMASGGVIAILMGDDQSLFAPLLVGAGSCAFSAMLVVFLVYEPSTHMELLTSQTDSRHQKPILVGSDEEPVTCTKQLRETTEAFDDEASEIDVESPVKVEPNVTKTGAKDHGKVGIPPPAGRLNQKVVFTIIVGALVDNLGSAGLTYISISPMAFNAFYHDFVSQGQEPIMSADAFKLIQTLLALAVVPGAVAAPKIVQMIGSAGACVLANIMTAVVIAALLGVTEGIDPSPTSYAAFVTILYSGFSLAVISQVSTGTMLDAIAPDDKRGYVQGLNLMSLNLASAVCPYLLGELADRTGTAACMWTNVGISVLAAVVNSPLLHVRQLQRQNTE</sequence>
<dbReference type="AlphaFoldDB" id="A0A9N8EPK9"/>
<proteinExistence type="predicted"/>
<dbReference type="GO" id="GO:0022857">
    <property type="term" value="F:transmembrane transporter activity"/>
    <property type="evidence" value="ECO:0007669"/>
    <property type="project" value="InterPro"/>
</dbReference>
<dbReference type="PANTHER" id="PTHR23517">
    <property type="entry name" value="RESISTANCE PROTEIN MDTM, PUTATIVE-RELATED-RELATED"/>
    <property type="match status" value="1"/>
</dbReference>
<dbReference type="InterPro" id="IPR050171">
    <property type="entry name" value="MFS_Transporters"/>
</dbReference>
<dbReference type="OrthoDB" id="10262656at2759"/>
<keyword evidence="6 8" id="KW-0472">Membrane</keyword>
<feature type="transmembrane region" description="Helical" evidence="8">
    <location>
        <begin position="337"/>
        <end position="365"/>
    </location>
</feature>
<keyword evidence="2" id="KW-0813">Transport</keyword>
<evidence type="ECO:0000256" key="4">
    <source>
        <dbReference type="ARBA" id="ARBA00022692"/>
    </source>
</evidence>
<dbReference type="Gene3D" id="1.20.1250.20">
    <property type="entry name" value="MFS general substrate transporter like domains"/>
    <property type="match status" value="1"/>
</dbReference>
<accession>A0A9N8EPK9</accession>
<reference evidence="10" key="1">
    <citation type="submission" date="2020-06" db="EMBL/GenBank/DDBJ databases">
        <authorList>
            <consortium name="Plant Systems Biology data submission"/>
        </authorList>
    </citation>
    <scope>NUCLEOTIDE SEQUENCE</scope>
    <source>
        <strain evidence="10">D6</strain>
    </source>
</reference>
<keyword evidence="3" id="KW-1003">Cell membrane</keyword>
<dbReference type="InterPro" id="IPR036259">
    <property type="entry name" value="MFS_trans_sf"/>
</dbReference>
<dbReference type="GO" id="GO:0005886">
    <property type="term" value="C:plasma membrane"/>
    <property type="evidence" value="ECO:0007669"/>
    <property type="project" value="UniProtKB-SubCell"/>
</dbReference>
<protein>
    <recommendedName>
        <fullName evidence="9">Major facilitator superfamily (MFS) profile domain-containing protein</fullName>
    </recommendedName>
</protein>
<keyword evidence="5 8" id="KW-1133">Transmembrane helix</keyword>
<evidence type="ECO:0000256" key="6">
    <source>
        <dbReference type="ARBA" id="ARBA00023136"/>
    </source>
</evidence>
<feature type="transmembrane region" description="Helical" evidence="8">
    <location>
        <begin position="411"/>
        <end position="433"/>
    </location>
</feature>
<evidence type="ECO:0000256" key="2">
    <source>
        <dbReference type="ARBA" id="ARBA00022448"/>
    </source>
</evidence>
<comment type="subcellular location">
    <subcellularLocation>
        <location evidence="1">Cell membrane</location>
        <topology evidence="1">Multi-pass membrane protein</topology>
    </subcellularLocation>
</comment>
<feature type="domain" description="Major facilitator superfamily (MFS) profile" evidence="9">
    <location>
        <begin position="63"/>
        <end position="536"/>
    </location>
</feature>